<keyword evidence="4" id="KW-0812">Transmembrane</keyword>
<dbReference type="InterPro" id="IPR000792">
    <property type="entry name" value="Tscrpt_reg_LuxR_C"/>
</dbReference>
<keyword evidence="4" id="KW-0472">Membrane</keyword>
<evidence type="ECO:0000256" key="4">
    <source>
        <dbReference type="SAM" id="Phobius"/>
    </source>
</evidence>
<evidence type="ECO:0000256" key="1">
    <source>
        <dbReference type="ARBA" id="ARBA00023015"/>
    </source>
</evidence>
<evidence type="ECO:0000256" key="2">
    <source>
        <dbReference type="ARBA" id="ARBA00023125"/>
    </source>
</evidence>
<dbReference type="SMART" id="SM00421">
    <property type="entry name" value="HTH_LUXR"/>
    <property type="match status" value="1"/>
</dbReference>
<feature type="transmembrane region" description="Helical" evidence="4">
    <location>
        <begin position="12"/>
        <end position="32"/>
    </location>
</feature>
<dbReference type="PRINTS" id="PR00038">
    <property type="entry name" value="HTHLUXR"/>
</dbReference>
<organism evidence="6 7">
    <name type="scientific">Marinicauda algicola</name>
    <dbReference type="NCBI Taxonomy" id="2029849"/>
    <lineage>
        <taxon>Bacteria</taxon>
        <taxon>Pseudomonadati</taxon>
        <taxon>Pseudomonadota</taxon>
        <taxon>Alphaproteobacteria</taxon>
        <taxon>Maricaulales</taxon>
        <taxon>Maricaulaceae</taxon>
        <taxon>Marinicauda</taxon>
    </lineage>
</organism>
<sequence length="185" mass="19974">MVSAGERGFAGPWVLGVPVLLLWCALLALAPVRLARALGDLRQGAVSTVQGLAQKDRVRRPGLIAPLAGVLVIDGRRFRVPEPVFRSVPADRRVRVRFAARSGAFLSWAGCEDGAPPPGLAETAWDLTRREREILDLLAQGCTDKEIARRLNLSPATVRGYNSELYAKLGVTNRTQAAACARPRG</sequence>
<dbReference type="InterPro" id="IPR036388">
    <property type="entry name" value="WH-like_DNA-bd_sf"/>
</dbReference>
<dbReference type="Pfam" id="PF00196">
    <property type="entry name" value="GerE"/>
    <property type="match status" value="1"/>
</dbReference>
<dbReference type="SUPFAM" id="SSF46894">
    <property type="entry name" value="C-terminal effector domain of the bipartite response regulators"/>
    <property type="match status" value="1"/>
</dbReference>
<keyword evidence="3" id="KW-0804">Transcription</keyword>
<protein>
    <submittedName>
        <fullName evidence="6">Response regulator transcription factor</fullName>
    </submittedName>
</protein>
<keyword evidence="1" id="KW-0805">Transcription regulation</keyword>
<dbReference type="OrthoDB" id="5736987at2"/>
<dbReference type="CDD" id="cd06170">
    <property type="entry name" value="LuxR_C_like"/>
    <property type="match status" value="1"/>
</dbReference>
<dbReference type="GO" id="GO:0003677">
    <property type="term" value="F:DNA binding"/>
    <property type="evidence" value="ECO:0007669"/>
    <property type="project" value="UniProtKB-KW"/>
</dbReference>
<dbReference type="PROSITE" id="PS50043">
    <property type="entry name" value="HTH_LUXR_2"/>
    <property type="match status" value="1"/>
</dbReference>
<dbReference type="Proteomes" id="UP000308054">
    <property type="component" value="Unassembled WGS sequence"/>
</dbReference>
<dbReference type="GO" id="GO:0006355">
    <property type="term" value="P:regulation of DNA-templated transcription"/>
    <property type="evidence" value="ECO:0007669"/>
    <property type="project" value="InterPro"/>
</dbReference>
<dbReference type="PANTHER" id="PTHR44688">
    <property type="entry name" value="DNA-BINDING TRANSCRIPTIONAL ACTIVATOR DEVR_DOSR"/>
    <property type="match status" value="1"/>
</dbReference>
<dbReference type="InterPro" id="IPR016032">
    <property type="entry name" value="Sig_transdc_resp-reg_C-effctor"/>
</dbReference>
<accession>A0A4S2H5Z0</accession>
<evidence type="ECO:0000259" key="5">
    <source>
        <dbReference type="PROSITE" id="PS50043"/>
    </source>
</evidence>
<evidence type="ECO:0000256" key="3">
    <source>
        <dbReference type="ARBA" id="ARBA00023163"/>
    </source>
</evidence>
<dbReference type="Gene3D" id="1.10.10.10">
    <property type="entry name" value="Winged helix-like DNA-binding domain superfamily/Winged helix DNA-binding domain"/>
    <property type="match status" value="1"/>
</dbReference>
<dbReference type="PANTHER" id="PTHR44688:SF16">
    <property type="entry name" value="DNA-BINDING TRANSCRIPTIONAL ACTIVATOR DEVR_DOSR"/>
    <property type="match status" value="1"/>
</dbReference>
<comment type="caution">
    <text evidence="6">The sequence shown here is derived from an EMBL/GenBank/DDBJ whole genome shotgun (WGS) entry which is preliminary data.</text>
</comment>
<evidence type="ECO:0000313" key="6">
    <source>
        <dbReference type="EMBL" id="TGY90771.1"/>
    </source>
</evidence>
<name>A0A4S2H5Z0_9PROT</name>
<gene>
    <name evidence="6" type="ORF">E5163_04220</name>
</gene>
<keyword evidence="2" id="KW-0238">DNA-binding</keyword>
<keyword evidence="4" id="KW-1133">Transmembrane helix</keyword>
<keyword evidence="7" id="KW-1185">Reference proteome</keyword>
<reference evidence="6 7" key="1">
    <citation type="journal article" date="2017" name="Int. J. Syst. Evol. Microbiol.">
        <title>Marinicauda algicola sp. nov., isolated from a marine red alga Rhodosorus marinus.</title>
        <authorList>
            <person name="Jeong S.E."/>
            <person name="Jeon S.H."/>
            <person name="Chun B.H."/>
            <person name="Kim D.W."/>
            <person name="Jeon C.O."/>
        </authorList>
    </citation>
    <scope>NUCLEOTIDE SEQUENCE [LARGE SCALE GENOMIC DNA]</scope>
    <source>
        <strain evidence="6 7">JCM 31718</strain>
    </source>
</reference>
<dbReference type="AlphaFoldDB" id="A0A4S2H5Z0"/>
<evidence type="ECO:0000313" key="7">
    <source>
        <dbReference type="Proteomes" id="UP000308054"/>
    </source>
</evidence>
<feature type="domain" description="HTH luxR-type" evidence="5">
    <location>
        <begin position="120"/>
        <end position="185"/>
    </location>
</feature>
<proteinExistence type="predicted"/>
<dbReference type="EMBL" id="SRXW01000001">
    <property type="protein sequence ID" value="TGY90771.1"/>
    <property type="molecule type" value="Genomic_DNA"/>
</dbReference>